<sequence length="374" mass="40245">MRNDVSMDTVVVGGGVIGMSIAYGLARAGQRVTVLDQGDDVFRAARGNFGLVWVQGKGLHRIEYARWSLASATSWPAFAAELTQRAGVDLELSQIGGLRLALKASDLEQQSAEMASISAAIGRPYPFERLDDRQVRELVPQVGPEVVGGMFSPMDGHVSPLRLLRALFQAFAGLGGQVRTGEEVEAIEHRDGEFHLRTGNGHHVAGQVVLAAGLGNRKLAPQIGLDAPVHPERGQVIVTERMRPFLRYPTIHVRQTGEGVMQLGDSKEDVGFDDGTSVSELSRIARNAARYFPLLANVNIVRSWGALRVMTPDGYPVYQASTQCPGAYVITCHSGITLAANHAGVIADWIRGGTEPPAISTFKADRFNVQTSAA</sequence>
<dbReference type="Proteomes" id="UP000243719">
    <property type="component" value="Unassembled WGS sequence"/>
</dbReference>
<evidence type="ECO:0000313" key="4">
    <source>
        <dbReference type="Proteomes" id="UP000243719"/>
    </source>
</evidence>
<dbReference type="EMBL" id="FNLO01000004">
    <property type="protein sequence ID" value="SDV48033.1"/>
    <property type="molecule type" value="Genomic_DNA"/>
</dbReference>
<dbReference type="AlphaFoldDB" id="A0A1H2PP50"/>
<dbReference type="InterPro" id="IPR036188">
    <property type="entry name" value="FAD/NAD-bd_sf"/>
</dbReference>
<dbReference type="GO" id="GO:0016491">
    <property type="term" value="F:oxidoreductase activity"/>
    <property type="evidence" value="ECO:0007669"/>
    <property type="project" value="UniProtKB-KW"/>
</dbReference>
<name>A0A1H2PP50_9BURK</name>
<keyword evidence="4" id="KW-1185">Reference proteome</keyword>
<proteinExistence type="predicted"/>
<dbReference type="Pfam" id="PF01266">
    <property type="entry name" value="DAO"/>
    <property type="match status" value="1"/>
</dbReference>
<dbReference type="SUPFAM" id="SSF51905">
    <property type="entry name" value="FAD/NAD(P)-binding domain"/>
    <property type="match status" value="1"/>
</dbReference>
<dbReference type="STRING" id="1770053.SAMN05216551_104102"/>
<dbReference type="SUPFAM" id="SSF54373">
    <property type="entry name" value="FAD-linked reductases, C-terminal domain"/>
    <property type="match status" value="1"/>
</dbReference>
<dbReference type="PANTHER" id="PTHR13847">
    <property type="entry name" value="SARCOSINE DEHYDROGENASE-RELATED"/>
    <property type="match status" value="1"/>
</dbReference>
<keyword evidence="1" id="KW-0560">Oxidoreductase</keyword>
<evidence type="ECO:0000256" key="1">
    <source>
        <dbReference type="ARBA" id="ARBA00023002"/>
    </source>
</evidence>
<dbReference type="Gene3D" id="3.50.50.60">
    <property type="entry name" value="FAD/NAD(P)-binding domain"/>
    <property type="match status" value="1"/>
</dbReference>
<accession>A0A1H2PP50</accession>
<evidence type="ECO:0000313" key="3">
    <source>
        <dbReference type="EMBL" id="SDV48033.1"/>
    </source>
</evidence>
<dbReference type="Gene3D" id="3.30.9.10">
    <property type="entry name" value="D-Amino Acid Oxidase, subunit A, domain 2"/>
    <property type="match status" value="1"/>
</dbReference>
<evidence type="ECO:0000259" key="2">
    <source>
        <dbReference type="Pfam" id="PF01266"/>
    </source>
</evidence>
<dbReference type="InterPro" id="IPR006076">
    <property type="entry name" value="FAD-dep_OxRdtase"/>
</dbReference>
<protein>
    <submittedName>
        <fullName evidence="3">Glycine/D-amino acid oxidase</fullName>
    </submittedName>
</protein>
<dbReference type="RefSeq" id="WP_091906899.1">
    <property type="nucleotide sequence ID" value="NZ_FNLO01000004.1"/>
</dbReference>
<reference evidence="4" key="1">
    <citation type="submission" date="2016-09" db="EMBL/GenBank/DDBJ databases">
        <authorList>
            <person name="Varghese N."/>
            <person name="Submissions S."/>
        </authorList>
    </citation>
    <scope>NUCLEOTIDE SEQUENCE [LARGE SCALE GENOMIC DNA]</scope>
    <source>
        <strain evidence="4">JS23</strain>
    </source>
</reference>
<dbReference type="OrthoDB" id="9805337at2"/>
<organism evidence="3 4">
    <name type="scientific">Chitinasiproducens palmae</name>
    <dbReference type="NCBI Taxonomy" id="1770053"/>
    <lineage>
        <taxon>Bacteria</taxon>
        <taxon>Pseudomonadati</taxon>
        <taxon>Pseudomonadota</taxon>
        <taxon>Betaproteobacteria</taxon>
        <taxon>Burkholderiales</taxon>
        <taxon>Burkholderiaceae</taxon>
        <taxon>Chitinasiproducens</taxon>
    </lineage>
</organism>
<gene>
    <name evidence="3" type="ORF">SAMN05216551_104102</name>
</gene>
<dbReference type="GO" id="GO:0005737">
    <property type="term" value="C:cytoplasm"/>
    <property type="evidence" value="ECO:0007669"/>
    <property type="project" value="TreeGrafter"/>
</dbReference>
<dbReference type="PANTHER" id="PTHR13847:SF287">
    <property type="entry name" value="FAD-DEPENDENT OXIDOREDUCTASE DOMAIN-CONTAINING PROTEIN 1"/>
    <property type="match status" value="1"/>
</dbReference>
<feature type="domain" description="FAD dependent oxidoreductase" evidence="2">
    <location>
        <begin position="8"/>
        <end position="349"/>
    </location>
</feature>